<dbReference type="Proteomes" id="UP000048984">
    <property type="component" value="Unassembled WGS sequence"/>
</dbReference>
<reference evidence="8 9" key="1">
    <citation type="submission" date="2015-09" db="EMBL/GenBank/DDBJ databases">
        <authorList>
            <consortium name="Swine Surveillance"/>
        </authorList>
    </citation>
    <scope>NUCLEOTIDE SEQUENCE [LARGE SCALE GENOMIC DNA]</scope>
    <source>
        <strain evidence="8 9">16</strain>
    </source>
</reference>
<feature type="domain" description="Siroheme decarboxylase AsnC-like ligand binding" evidence="6">
    <location>
        <begin position="69"/>
        <end position="144"/>
    </location>
</feature>
<evidence type="ECO:0000256" key="5">
    <source>
        <dbReference type="ARBA" id="ARBA00048470"/>
    </source>
</evidence>
<evidence type="ECO:0000256" key="3">
    <source>
        <dbReference type="ARBA" id="ARBA00023457"/>
    </source>
</evidence>
<keyword evidence="1" id="KW-0456">Lyase</keyword>
<proteinExistence type="inferred from homology"/>
<accession>A0A0N8GFA9</accession>
<keyword evidence="9" id="KW-1185">Reference proteome</keyword>
<reference evidence="8 9" key="2">
    <citation type="submission" date="2015-10" db="EMBL/GenBank/DDBJ databases">
        <title>Draft Genome Sequence of Prosthecomicrobium hirschii ATCC 27832.</title>
        <authorList>
            <person name="Daniel J."/>
            <person name="Givan S.A."/>
            <person name="Brun Y.V."/>
            <person name="Brown P.J."/>
        </authorList>
    </citation>
    <scope>NUCLEOTIDE SEQUENCE [LARGE SCALE GENOMIC DNA]</scope>
    <source>
        <strain evidence="8 9">16</strain>
    </source>
</reference>
<dbReference type="EC" id="4.1.1.111" evidence="4"/>
<dbReference type="InterPro" id="IPR040523">
    <property type="entry name" value="AsnC_trans_reg2"/>
</dbReference>
<sequence>MHAPLLTPVEARLIDCWQRDFPLVAEPWPEVAAAAGTSPAAARAAVANLIETGLAARLGAVVRPNTAGASTLAALVCAPAEVSDLGPLVSAEPGVNHNYEREHARLPLWFVVAGADEPAVAATLERIGTTTGRPVLALPLEREYRIDLGFALGAASLAAAGPHRAGSQPPAAPVATATVSADDRALLAAIEDGLPLVERPYRTVAERLGLDETAVLARLTAMVAGGAIKRFGIIVRHRPLGWRANAMVVFDAPADAIDDLAGLFLDEPAVTLLYRRRPAPPLWPYRLYAMIHGRDRGAVEGVIGRLVARAGRPLGHEILFSSRCFKQTGARFSRLPEPVL</sequence>
<dbReference type="RefSeq" id="WP_054359973.1">
    <property type="nucleotide sequence ID" value="NZ_LJYW01000001.1"/>
</dbReference>
<dbReference type="EMBL" id="LJYW01000001">
    <property type="protein sequence ID" value="KPL53809.1"/>
    <property type="molecule type" value="Genomic_DNA"/>
</dbReference>
<protein>
    <recommendedName>
        <fullName evidence="4">siroheme decarboxylase</fullName>
        <ecNumber evidence="4">4.1.1.111</ecNumber>
    </recommendedName>
</protein>
<comment type="pathway">
    <text evidence="2">Porphyrin-containing compound metabolism.</text>
</comment>
<dbReference type="InterPro" id="IPR053953">
    <property type="entry name" value="NirdL-like_HTH"/>
</dbReference>
<dbReference type="STRING" id="665126.ABB55_17665"/>
<dbReference type="InterPro" id="IPR050684">
    <property type="entry name" value="HTH-Siroheme_Decarb"/>
</dbReference>
<name>A0A0N8GFA9_9HYPH</name>
<comment type="caution">
    <text evidence="8">The sequence shown here is derived from an EMBL/GenBank/DDBJ whole genome shotgun (WGS) entry which is preliminary data.</text>
</comment>
<dbReference type="Pfam" id="PF17805">
    <property type="entry name" value="AsnC_trans_reg2"/>
    <property type="match status" value="2"/>
</dbReference>
<dbReference type="PANTHER" id="PTHR43413">
    <property type="entry name" value="TRANSCRIPTIONAL REGULATOR, ASNC FAMILY"/>
    <property type="match status" value="1"/>
</dbReference>
<evidence type="ECO:0000313" key="9">
    <source>
        <dbReference type="Proteomes" id="UP000048984"/>
    </source>
</evidence>
<organism evidence="8 9">
    <name type="scientific">Prosthecodimorpha hirschii</name>
    <dbReference type="NCBI Taxonomy" id="665126"/>
    <lineage>
        <taxon>Bacteria</taxon>
        <taxon>Pseudomonadati</taxon>
        <taxon>Pseudomonadota</taxon>
        <taxon>Alphaproteobacteria</taxon>
        <taxon>Hyphomicrobiales</taxon>
        <taxon>Ancalomicrobiaceae</taxon>
        <taxon>Prosthecodimorpha</taxon>
    </lineage>
</organism>
<evidence type="ECO:0000313" key="8">
    <source>
        <dbReference type="EMBL" id="KPL53809.1"/>
    </source>
</evidence>
<dbReference type="PANTHER" id="PTHR43413:SF1">
    <property type="entry name" value="SIROHEME DECARBOXYLASE NIRL SUBUNIT"/>
    <property type="match status" value="1"/>
</dbReference>
<dbReference type="Gene3D" id="3.30.70.3460">
    <property type="match status" value="2"/>
</dbReference>
<evidence type="ECO:0000256" key="1">
    <source>
        <dbReference type="ARBA" id="ARBA00023239"/>
    </source>
</evidence>
<evidence type="ECO:0000259" key="7">
    <source>
        <dbReference type="Pfam" id="PF22451"/>
    </source>
</evidence>
<gene>
    <name evidence="8" type="ORF">ABB55_17665</name>
</gene>
<comment type="similarity">
    <text evidence="3">Belongs to the Ahb/Nir family.</text>
</comment>
<comment type="catalytic activity">
    <reaction evidence="5">
        <text>siroheme + 2 H(+) = 12,18-didecarboxysiroheme + 2 CO2</text>
        <dbReference type="Rhea" id="RHEA:19093"/>
        <dbReference type="ChEBI" id="CHEBI:15378"/>
        <dbReference type="ChEBI" id="CHEBI:16526"/>
        <dbReference type="ChEBI" id="CHEBI:60052"/>
        <dbReference type="ChEBI" id="CHEBI:140497"/>
        <dbReference type="EC" id="4.1.1.111"/>
    </reaction>
</comment>
<dbReference type="GO" id="GO:0016829">
    <property type="term" value="F:lyase activity"/>
    <property type="evidence" value="ECO:0007669"/>
    <property type="project" value="UniProtKB-KW"/>
</dbReference>
<feature type="domain" description="Siroheme decarboxylase NirL-like HTH" evidence="7">
    <location>
        <begin position="183"/>
        <end position="228"/>
    </location>
</feature>
<dbReference type="AlphaFoldDB" id="A0A0N8GFA9"/>
<feature type="domain" description="Siroheme decarboxylase AsnC-like ligand binding" evidence="6">
    <location>
        <begin position="240"/>
        <end position="326"/>
    </location>
</feature>
<evidence type="ECO:0000259" key="6">
    <source>
        <dbReference type="Pfam" id="PF17805"/>
    </source>
</evidence>
<dbReference type="Pfam" id="PF22451">
    <property type="entry name" value="NirdL-like_HTH"/>
    <property type="match status" value="1"/>
</dbReference>
<evidence type="ECO:0000256" key="4">
    <source>
        <dbReference type="ARBA" id="ARBA00023471"/>
    </source>
</evidence>
<evidence type="ECO:0000256" key="2">
    <source>
        <dbReference type="ARBA" id="ARBA00023444"/>
    </source>
</evidence>